<dbReference type="FunFam" id="1.20.1070.10:FF:000051">
    <property type="entry name" value="Vomeronasal type-1 receptor"/>
    <property type="match status" value="1"/>
</dbReference>
<evidence type="ECO:0000256" key="10">
    <source>
        <dbReference type="ARBA" id="ARBA00023170"/>
    </source>
</evidence>
<dbReference type="GO" id="GO:0007606">
    <property type="term" value="P:sensory perception of chemical stimulus"/>
    <property type="evidence" value="ECO:0007669"/>
    <property type="project" value="UniProtKB-ARBA"/>
</dbReference>
<name>A0AAX6PWU8_HETGA</name>
<evidence type="ECO:0000256" key="11">
    <source>
        <dbReference type="ARBA" id="ARBA00023224"/>
    </source>
</evidence>
<dbReference type="PRINTS" id="PR01534">
    <property type="entry name" value="VOMERONASL1R"/>
</dbReference>
<evidence type="ECO:0000256" key="2">
    <source>
        <dbReference type="ARBA" id="ARBA00010663"/>
    </source>
</evidence>
<keyword evidence="9" id="KW-1015">Disulfide bond</keyword>
<keyword evidence="6 12" id="KW-1133">Transmembrane helix</keyword>
<proteinExistence type="inferred from homology"/>
<keyword evidence="4 12" id="KW-0589">Pheromone response</keyword>
<keyword evidence="10 12" id="KW-0675">Receptor</keyword>
<dbReference type="PANTHER" id="PTHR24062">
    <property type="entry name" value="VOMERONASAL TYPE-1 RECEPTOR"/>
    <property type="match status" value="1"/>
</dbReference>
<dbReference type="GO" id="GO:0016503">
    <property type="term" value="F:pheromone receptor activity"/>
    <property type="evidence" value="ECO:0007669"/>
    <property type="project" value="InterPro"/>
</dbReference>
<evidence type="ECO:0000256" key="7">
    <source>
        <dbReference type="ARBA" id="ARBA00023040"/>
    </source>
</evidence>
<dbReference type="SUPFAM" id="SSF81321">
    <property type="entry name" value="Family A G protein-coupled receptor-like"/>
    <property type="match status" value="1"/>
</dbReference>
<feature type="transmembrane region" description="Helical" evidence="12">
    <location>
        <begin position="240"/>
        <end position="263"/>
    </location>
</feature>
<feature type="domain" description="G-protein coupled receptors family 1 profile" evidence="13">
    <location>
        <begin position="27"/>
        <end position="252"/>
    </location>
</feature>
<protein>
    <recommendedName>
        <fullName evidence="12">Vomeronasal type-1 receptor</fullName>
    </recommendedName>
</protein>
<feature type="transmembrane region" description="Helical" evidence="12">
    <location>
        <begin position="194"/>
        <end position="212"/>
    </location>
</feature>
<keyword evidence="14" id="KW-1185">Reference proteome</keyword>
<gene>
    <name evidence="15" type="primary">LOC101709795</name>
</gene>
<feature type="transmembrane region" description="Helical" evidence="12">
    <location>
        <begin position="17"/>
        <end position="40"/>
    </location>
</feature>
<comment type="similarity">
    <text evidence="2 12">Belongs to the G-protein coupled receptor 1 family.</text>
</comment>
<dbReference type="Proteomes" id="UP000694906">
    <property type="component" value="Unplaced"/>
</dbReference>
<evidence type="ECO:0000256" key="3">
    <source>
        <dbReference type="ARBA" id="ARBA00022475"/>
    </source>
</evidence>
<dbReference type="AlphaFoldDB" id="A0AAX6PWU8"/>
<dbReference type="KEGG" id="hgl:101709795"/>
<dbReference type="GO" id="GO:0019236">
    <property type="term" value="P:response to pheromone"/>
    <property type="evidence" value="ECO:0007669"/>
    <property type="project" value="UniProtKB-KW"/>
</dbReference>
<dbReference type="InterPro" id="IPR004072">
    <property type="entry name" value="Vmron_rcpt_1"/>
</dbReference>
<evidence type="ECO:0000313" key="15">
    <source>
        <dbReference type="RefSeq" id="XP_004860064.1"/>
    </source>
</evidence>
<dbReference type="PROSITE" id="PS50262">
    <property type="entry name" value="G_PROTEIN_RECEP_F1_2"/>
    <property type="match status" value="1"/>
</dbReference>
<dbReference type="InterPro" id="IPR017452">
    <property type="entry name" value="GPCR_Rhodpsn_7TM"/>
</dbReference>
<dbReference type="Pfam" id="PF03402">
    <property type="entry name" value="V1R"/>
    <property type="match status" value="1"/>
</dbReference>
<feature type="transmembrane region" description="Helical" evidence="12">
    <location>
        <begin position="269"/>
        <end position="290"/>
    </location>
</feature>
<evidence type="ECO:0000313" key="14">
    <source>
        <dbReference type="Proteomes" id="UP000694906"/>
    </source>
</evidence>
<evidence type="ECO:0000259" key="13">
    <source>
        <dbReference type="PROSITE" id="PS50262"/>
    </source>
</evidence>
<sequence>MNKKRKFSSYTDLRNTVFFEVTIGIIANTALLLFHILAFLLKHRPKPLDLGISQLALIHLVLLVTVGFIAADTFGFQGWGSDLMCKSVIYVNRLMRALSICTTCLLSVLQAITLSPRNSCLAKFKHKSSHHYPCCLVFLWVFNMLLNGRFLVSIGATPNVTSHSLVFVTESCSQWPISYLFRYIFFSLANIQDISFIGLMALSSGYMVTLLCRHKRQFQHLHSTSLSPKASPEERATQTILVLMGLFMFMYFLDCVTFSFLGILWNSEPISYCVRMLVGNGYATVCPLVLMSTEKRIIKWLTFKWKKTVNLQ</sequence>
<keyword evidence="7 12" id="KW-0297">G-protein coupled receptor</keyword>
<comment type="subcellular location">
    <subcellularLocation>
        <location evidence="1 12">Cell membrane</location>
        <topology evidence="1 12">Multi-pass membrane protein</topology>
    </subcellularLocation>
</comment>
<feature type="transmembrane region" description="Helical" evidence="12">
    <location>
        <begin position="135"/>
        <end position="156"/>
    </location>
</feature>
<dbReference type="GO" id="GO:0005886">
    <property type="term" value="C:plasma membrane"/>
    <property type="evidence" value="ECO:0007669"/>
    <property type="project" value="UniProtKB-SubCell"/>
</dbReference>
<dbReference type="GeneID" id="101709795"/>
<dbReference type="RefSeq" id="XP_004860064.1">
    <property type="nucleotide sequence ID" value="XM_004860007.1"/>
</dbReference>
<accession>A0AAX6PWU8</accession>
<evidence type="ECO:0000256" key="4">
    <source>
        <dbReference type="ARBA" id="ARBA00022507"/>
    </source>
</evidence>
<evidence type="ECO:0000256" key="8">
    <source>
        <dbReference type="ARBA" id="ARBA00023136"/>
    </source>
</evidence>
<evidence type="ECO:0000256" key="5">
    <source>
        <dbReference type="ARBA" id="ARBA00022692"/>
    </source>
</evidence>
<keyword evidence="3 12" id="KW-1003">Cell membrane</keyword>
<dbReference type="Gene3D" id="1.20.1070.10">
    <property type="entry name" value="Rhodopsin 7-helix transmembrane proteins"/>
    <property type="match status" value="1"/>
</dbReference>
<evidence type="ECO:0000256" key="12">
    <source>
        <dbReference type="RuleBase" id="RU364061"/>
    </source>
</evidence>
<feature type="transmembrane region" description="Helical" evidence="12">
    <location>
        <begin position="94"/>
        <end position="114"/>
    </location>
</feature>
<keyword evidence="5 12" id="KW-0812">Transmembrane</keyword>
<dbReference type="CDD" id="cd13949">
    <property type="entry name" value="7tm_V1R_pheromone"/>
    <property type="match status" value="1"/>
</dbReference>
<feature type="transmembrane region" description="Helical" evidence="12">
    <location>
        <begin position="52"/>
        <end position="74"/>
    </location>
</feature>
<keyword evidence="11 12" id="KW-0807">Transducer</keyword>
<organism evidence="14 15">
    <name type="scientific">Heterocephalus glaber</name>
    <name type="common">Naked mole rat</name>
    <dbReference type="NCBI Taxonomy" id="10181"/>
    <lineage>
        <taxon>Eukaryota</taxon>
        <taxon>Metazoa</taxon>
        <taxon>Chordata</taxon>
        <taxon>Craniata</taxon>
        <taxon>Vertebrata</taxon>
        <taxon>Euteleostomi</taxon>
        <taxon>Mammalia</taxon>
        <taxon>Eutheria</taxon>
        <taxon>Euarchontoglires</taxon>
        <taxon>Glires</taxon>
        <taxon>Rodentia</taxon>
        <taxon>Hystricomorpha</taxon>
        <taxon>Bathyergidae</taxon>
        <taxon>Heterocephalus</taxon>
    </lineage>
</organism>
<evidence type="ECO:0000256" key="6">
    <source>
        <dbReference type="ARBA" id="ARBA00022989"/>
    </source>
</evidence>
<evidence type="ECO:0000256" key="9">
    <source>
        <dbReference type="ARBA" id="ARBA00023157"/>
    </source>
</evidence>
<keyword evidence="8 12" id="KW-0472">Membrane</keyword>
<evidence type="ECO:0000256" key="1">
    <source>
        <dbReference type="ARBA" id="ARBA00004651"/>
    </source>
</evidence>
<reference evidence="15" key="1">
    <citation type="submission" date="2025-08" db="UniProtKB">
        <authorList>
            <consortium name="RefSeq"/>
        </authorList>
    </citation>
    <scope>IDENTIFICATION</scope>
</reference>